<organism evidence="3 4">
    <name type="scientific">Lasiosphaeria hispida</name>
    <dbReference type="NCBI Taxonomy" id="260671"/>
    <lineage>
        <taxon>Eukaryota</taxon>
        <taxon>Fungi</taxon>
        <taxon>Dikarya</taxon>
        <taxon>Ascomycota</taxon>
        <taxon>Pezizomycotina</taxon>
        <taxon>Sordariomycetes</taxon>
        <taxon>Sordariomycetidae</taxon>
        <taxon>Sordariales</taxon>
        <taxon>Lasiosphaeriaceae</taxon>
        <taxon>Lasiosphaeria</taxon>
    </lineage>
</organism>
<protein>
    <submittedName>
        <fullName evidence="3">Uncharacterized protein</fullName>
    </submittedName>
</protein>
<keyword evidence="4" id="KW-1185">Reference proteome</keyword>
<sequence length="328" mass="35186">MSPGAQVVKTLLLTLLGAQYSLAGSLAGSPAGQHQKPFADEANSNNPRDAVVSHGNCQNGPPFLPVTSNLHIPIETCIDLPDRLPLRIEIAPLCPDGSEPLLATWPALGCPNPNTPPKIAGVSAHSPGGRKCIPEFYKHGRRGEPGGGEASYMFWCDGNKTRRTARPANDKTGVYSADTCPSSWISFDRPGPMGTYTGMIDRVEAGVCISGFNKKDNWVVYKPAVCGSGRPARVAVWEGDRSLDRCQGTPTRVEVIKDEDLGQCVEACGEGKDYFHSCSRMFWCDGSDERSRSRPYFAIFGSGGKGLGQMLSGWGLAWLVALLGRIMG</sequence>
<comment type="caution">
    <text evidence="3">The sequence shown here is derived from an EMBL/GenBank/DDBJ whole genome shotgun (WGS) entry which is preliminary data.</text>
</comment>
<reference evidence="3" key="2">
    <citation type="submission" date="2023-06" db="EMBL/GenBank/DDBJ databases">
        <authorList>
            <consortium name="Lawrence Berkeley National Laboratory"/>
            <person name="Haridas S."/>
            <person name="Hensen N."/>
            <person name="Bonometti L."/>
            <person name="Westerberg I."/>
            <person name="Brannstrom I.O."/>
            <person name="Guillou S."/>
            <person name="Cros-Aarteil S."/>
            <person name="Calhoun S."/>
            <person name="Kuo A."/>
            <person name="Mondo S."/>
            <person name="Pangilinan J."/>
            <person name="Riley R."/>
            <person name="Labutti K."/>
            <person name="Andreopoulos B."/>
            <person name="Lipzen A."/>
            <person name="Chen C."/>
            <person name="Yanf M."/>
            <person name="Daum C."/>
            <person name="Ng V."/>
            <person name="Clum A."/>
            <person name="Steindorff A."/>
            <person name="Ohm R."/>
            <person name="Martin F."/>
            <person name="Silar P."/>
            <person name="Natvig D."/>
            <person name="Lalanne C."/>
            <person name="Gautier V."/>
            <person name="Ament-Velasquez S.L."/>
            <person name="Kruys A."/>
            <person name="Hutchinson M.I."/>
            <person name="Powell A.J."/>
            <person name="Barry K."/>
            <person name="Miller A.N."/>
            <person name="Grigoriev I.V."/>
            <person name="Debuchy R."/>
            <person name="Gladieux P."/>
            <person name="Thoren M.H."/>
            <person name="Johannesson H."/>
        </authorList>
    </citation>
    <scope>NUCLEOTIDE SEQUENCE</scope>
    <source>
        <strain evidence="3">CBS 955.72</strain>
    </source>
</reference>
<evidence type="ECO:0000313" key="3">
    <source>
        <dbReference type="EMBL" id="KAK3357774.1"/>
    </source>
</evidence>
<dbReference type="EMBL" id="JAUIQD010000003">
    <property type="protein sequence ID" value="KAK3357774.1"/>
    <property type="molecule type" value="Genomic_DNA"/>
</dbReference>
<feature type="region of interest" description="Disordered" evidence="1">
    <location>
        <begin position="29"/>
        <end position="49"/>
    </location>
</feature>
<evidence type="ECO:0000313" key="4">
    <source>
        <dbReference type="Proteomes" id="UP001275084"/>
    </source>
</evidence>
<name>A0AAJ0HN25_9PEZI</name>
<evidence type="ECO:0000256" key="1">
    <source>
        <dbReference type="SAM" id="MobiDB-lite"/>
    </source>
</evidence>
<dbReference type="Proteomes" id="UP001275084">
    <property type="component" value="Unassembled WGS sequence"/>
</dbReference>
<gene>
    <name evidence="3" type="ORF">B0T25DRAFT_517155</name>
</gene>
<reference evidence="3" key="1">
    <citation type="journal article" date="2023" name="Mol. Phylogenet. Evol.">
        <title>Genome-scale phylogeny and comparative genomics of the fungal order Sordariales.</title>
        <authorList>
            <person name="Hensen N."/>
            <person name="Bonometti L."/>
            <person name="Westerberg I."/>
            <person name="Brannstrom I.O."/>
            <person name="Guillou S."/>
            <person name="Cros-Aarteil S."/>
            <person name="Calhoun S."/>
            <person name="Haridas S."/>
            <person name="Kuo A."/>
            <person name="Mondo S."/>
            <person name="Pangilinan J."/>
            <person name="Riley R."/>
            <person name="LaButti K."/>
            <person name="Andreopoulos B."/>
            <person name="Lipzen A."/>
            <person name="Chen C."/>
            <person name="Yan M."/>
            <person name="Daum C."/>
            <person name="Ng V."/>
            <person name="Clum A."/>
            <person name="Steindorff A."/>
            <person name="Ohm R.A."/>
            <person name="Martin F."/>
            <person name="Silar P."/>
            <person name="Natvig D.O."/>
            <person name="Lalanne C."/>
            <person name="Gautier V."/>
            <person name="Ament-Velasquez S.L."/>
            <person name="Kruys A."/>
            <person name="Hutchinson M.I."/>
            <person name="Powell A.J."/>
            <person name="Barry K."/>
            <person name="Miller A.N."/>
            <person name="Grigoriev I.V."/>
            <person name="Debuchy R."/>
            <person name="Gladieux P."/>
            <person name="Hiltunen Thoren M."/>
            <person name="Johannesson H."/>
        </authorList>
    </citation>
    <scope>NUCLEOTIDE SEQUENCE</scope>
    <source>
        <strain evidence="3">CBS 955.72</strain>
    </source>
</reference>
<keyword evidence="2" id="KW-0732">Signal</keyword>
<dbReference type="AlphaFoldDB" id="A0AAJ0HN25"/>
<evidence type="ECO:0000256" key="2">
    <source>
        <dbReference type="SAM" id="SignalP"/>
    </source>
</evidence>
<feature type="signal peptide" evidence="2">
    <location>
        <begin position="1"/>
        <end position="23"/>
    </location>
</feature>
<proteinExistence type="predicted"/>
<accession>A0AAJ0HN25</accession>
<feature type="chain" id="PRO_5042596840" evidence="2">
    <location>
        <begin position="24"/>
        <end position="328"/>
    </location>
</feature>